<dbReference type="EMBL" id="QJPH01000424">
    <property type="protein sequence ID" value="PZN74536.1"/>
    <property type="molecule type" value="Genomic_DNA"/>
</dbReference>
<name>A0A2W4QTT8_9GAMM</name>
<keyword evidence="1" id="KW-0812">Transmembrane</keyword>
<comment type="caution">
    <text evidence="2">The sequence shown here is derived from an EMBL/GenBank/DDBJ whole genome shotgun (WGS) entry which is preliminary data.</text>
</comment>
<feature type="transmembrane region" description="Helical" evidence="1">
    <location>
        <begin position="15"/>
        <end position="35"/>
    </location>
</feature>
<evidence type="ECO:0000313" key="2">
    <source>
        <dbReference type="EMBL" id="PZN74536.1"/>
    </source>
</evidence>
<gene>
    <name evidence="2" type="ORF">DM484_21060</name>
</gene>
<sequence>MILTTMRYQSNQTGFTLLEVIIATVLLAMIMTLLLGGMRVGADSWEQGERLADRASRLLVVDNFFRSHLNDVKPIFESPTDARQVGAPPVLLFSGGSAWLEYTGTLPPQVRGGIYKFRLHLVEDGERNDLKLSIRPFSTGDKGPSEPIEDVLVLENVKSLRFSFYKKTTVNGESRWMGEWKENFLPSLIRIEVKLRDEPAWPAIIVAPRAETGQ</sequence>
<protein>
    <submittedName>
        <fullName evidence="2">General secretion pathway protein GspJ</fullName>
    </submittedName>
</protein>
<keyword evidence="1" id="KW-1133">Transmembrane helix</keyword>
<organism evidence="2 3">
    <name type="scientific">Candidatus Methylumidiphilus alinenensis</name>
    <dbReference type="NCBI Taxonomy" id="2202197"/>
    <lineage>
        <taxon>Bacteria</taxon>
        <taxon>Pseudomonadati</taxon>
        <taxon>Pseudomonadota</taxon>
        <taxon>Gammaproteobacteria</taxon>
        <taxon>Methylococcales</taxon>
        <taxon>Candidatus Methylumidiphilus</taxon>
    </lineage>
</organism>
<dbReference type="AlphaFoldDB" id="A0A2W4QTT8"/>
<dbReference type="NCBIfam" id="TIGR02532">
    <property type="entry name" value="IV_pilin_GFxxxE"/>
    <property type="match status" value="1"/>
</dbReference>
<dbReference type="Proteomes" id="UP000249396">
    <property type="component" value="Unassembled WGS sequence"/>
</dbReference>
<evidence type="ECO:0000313" key="3">
    <source>
        <dbReference type="Proteomes" id="UP000249396"/>
    </source>
</evidence>
<dbReference type="PROSITE" id="PS00409">
    <property type="entry name" value="PROKAR_NTER_METHYL"/>
    <property type="match status" value="1"/>
</dbReference>
<dbReference type="InterPro" id="IPR045584">
    <property type="entry name" value="Pilin-like"/>
</dbReference>
<dbReference type="Pfam" id="PF07963">
    <property type="entry name" value="N_methyl"/>
    <property type="match status" value="1"/>
</dbReference>
<reference evidence="2 3" key="1">
    <citation type="journal article" date="2018" name="Aquat. Microb. Ecol.">
        <title>Gammaproteobacterial methanotrophs dominate.</title>
        <authorList>
            <person name="Rissanen A.J."/>
            <person name="Saarenheimo J."/>
            <person name="Tiirola M."/>
            <person name="Peura S."/>
            <person name="Aalto S.L."/>
            <person name="Karvinen A."/>
            <person name="Nykanen H."/>
        </authorList>
    </citation>
    <scope>NUCLEOTIDE SEQUENCE [LARGE SCALE GENOMIC DNA]</scope>
    <source>
        <strain evidence="2">AMbin10</strain>
    </source>
</reference>
<evidence type="ECO:0000256" key="1">
    <source>
        <dbReference type="SAM" id="Phobius"/>
    </source>
</evidence>
<dbReference type="SUPFAM" id="SSF54523">
    <property type="entry name" value="Pili subunits"/>
    <property type="match status" value="1"/>
</dbReference>
<keyword evidence="1" id="KW-0472">Membrane</keyword>
<accession>A0A2W4QTT8</accession>
<proteinExistence type="predicted"/>
<dbReference type="InterPro" id="IPR012902">
    <property type="entry name" value="N_methyl_site"/>
</dbReference>